<keyword evidence="3" id="KW-1185">Reference proteome</keyword>
<evidence type="ECO:0000313" key="2">
    <source>
        <dbReference type="EMBL" id="MBH9552318.1"/>
    </source>
</evidence>
<dbReference type="AlphaFoldDB" id="A0A931NAC4"/>
<evidence type="ECO:0000259" key="1">
    <source>
        <dbReference type="Pfam" id="PF13460"/>
    </source>
</evidence>
<reference evidence="2" key="1">
    <citation type="submission" date="2020-12" db="EMBL/GenBank/DDBJ databases">
        <title>The genome sequence of Inhella sp. 4Y17.</title>
        <authorList>
            <person name="Liu Y."/>
        </authorList>
    </citation>
    <scope>NUCLEOTIDE SEQUENCE</scope>
    <source>
        <strain evidence="2">4Y10</strain>
    </source>
</reference>
<organism evidence="2 3">
    <name type="scientific">Inhella gelatinilytica</name>
    <dbReference type="NCBI Taxonomy" id="2795030"/>
    <lineage>
        <taxon>Bacteria</taxon>
        <taxon>Pseudomonadati</taxon>
        <taxon>Pseudomonadota</taxon>
        <taxon>Betaproteobacteria</taxon>
        <taxon>Burkholderiales</taxon>
        <taxon>Sphaerotilaceae</taxon>
        <taxon>Inhella</taxon>
    </lineage>
</organism>
<proteinExistence type="predicted"/>
<dbReference type="PANTHER" id="PTHR14097">
    <property type="entry name" value="OXIDOREDUCTASE HTATIP2"/>
    <property type="match status" value="1"/>
</dbReference>
<dbReference type="Proteomes" id="UP000620139">
    <property type="component" value="Unassembled WGS sequence"/>
</dbReference>
<dbReference type="PANTHER" id="PTHR14097:SF7">
    <property type="entry name" value="OXIDOREDUCTASE HTATIP2"/>
    <property type="match status" value="1"/>
</dbReference>
<protein>
    <submittedName>
        <fullName evidence="2">NAD(P)H-binding protein</fullName>
    </submittedName>
</protein>
<feature type="domain" description="NAD(P)-binding" evidence="1">
    <location>
        <begin position="18"/>
        <end position="129"/>
    </location>
</feature>
<dbReference type="Pfam" id="PF13460">
    <property type="entry name" value="NAD_binding_10"/>
    <property type="match status" value="1"/>
</dbReference>
<comment type="caution">
    <text evidence="2">The sequence shown here is derived from an EMBL/GenBank/DDBJ whole genome shotgun (WGS) entry which is preliminary data.</text>
</comment>
<dbReference type="InterPro" id="IPR016040">
    <property type="entry name" value="NAD(P)-bd_dom"/>
</dbReference>
<evidence type="ECO:0000313" key="3">
    <source>
        <dbReference type="Proteomes" id="UP000620139"/>
    </source>
</evidence>
<dbReference type="Gene3D" id="3.40.50.720">
    <property type="entry name" value="NAD(P)-binding Rossmann-like Domain"/>
    <property type="match status" value="1"/>
</dbReference>
<gene>
    <name evidence="2" type="ORF">I7X43_05570</name>
</gene>
<dbReference type="InterPro" id="IPR036291">
    <property type="entry name" value="NAD(P)-bd_dom_sf"/>
</dbReference>
<accession>A0A931NAC4</accession>
<dbReference type="EMBL" id="JAEDAL010000002">
    <property type="protein sequence ID" value="MBH9552318.1"/>
    <property type="molecule type" value="Genomic_DNA"/>
</dbReference>
<sequence>MHAAAQAELAPRTALLAGASGLVGRALLDLLLADPGWSAVHALVRRPLTGGPQHAKLHTLTVDFAHLSRLPAVDDCFIALGTTIKQAGSEAAFRAVDFDAVLATARAARRAGAQRLFLVSALGADAHSRVFYNRVKGEVETAVQSLGFATVVVARPSLLLGDRAALGQPTRWAEGLSQTLLRPLSRLLPRAVRPVAAGAVAQALVQAAHEQHSGVHVLHSADMQQA</sequence>
<dbReference type="SUPFAM" id="SSF51735">
    <property type="entry name" value="NAD(P)-binding Rossmann-fold domains"/>
    <property type="match status" value="1"/>
</dbReference>
<name>A0A931NAC4_9BURK</name>
<dbReference type="RefSeq" id="WP_198099939.1">
    <property type="nucleotide sequence ID" value="NZ_JAEDAL010000002.1"/>
</dbReference>